<evidence type="ECO:0000313" key="2">
    <source>
        <dbReference type="Proteomes" id="UP000441455"/>
    </source>
</evidence>
<dbReference type="EMBL" id="VULN01000019">
    <property type="protein sequence ID" value="MSS83034.1"/>
    <property type="molecule type" value="Genomic_DNA"/>
</dbReference>
<gene>
    <name evidence="1" type="ORF">FX155_10595</name>
</gene>
<dbReference type="RefSeq" id="WP_154488661.1">
    <property type="nucleotide sequence ID" value="NZ_JAYLVM010000127.1"/>
</dbReference>
<dbReference type="InterPro" id="IPR036782">
    <property type="entry name" value="NE0471-like_N"/>
</dbReference>
<dbReference type="OrthoDB" id="1666234at2"/>
<proteinExistence type="predicted"/>
<organism evidence="1 2">
    <name type="scientific">Acidaminococcus fermentans</name>
    <dbReference type="NCBI Taxonomy" id="905"/>
    <lineage>
        <taxon>Bacteria</taxon>
        <taxon>Bacillati</taxon>
        <taxon>Bacillota</taxon>
        <taxon>Negativicutes</taxon>
        <taxon>Acidaminococcales</taxon>
        <taxon>Acidaminococcaceae</taxon>
        <taxon>Acidaminococcus</taxon>
    </lineage>
</organism>
<sequence length="99" mass="11258">MEKQLIPEVLQVVPGKGYSFYAYFNDGTVHYYDASSLVQNPGVFQKLKDQKVFHDCLTVMNGTAAWDLEGKRNPRRCIDLDPYDVYEAPVVKDPLETVA</sequence>
<comment type="caution">
    <text evidence="1">The sequence shown here is derived from an EMBL/GenBank/DDBJ whole genome shotgun (WGS) entry which is preliminary data.</text>
</comment>
<dbReference type="AlphaFoldDB" id="A0A6N7VMV7"/>
<reference evidence="1 2" key="1">
    <citation type="submission" date="2019-08" db="EMBL/GenBank/DDBJ databases">
        <title>In-depth cultivation of the pig gut microbiome towards novel bacterial diversity and tailored functional studies.</title>
        <authorList>
            <person name="Wylensek D."/>
            <person name="Hitch T.C.A."/>
            <person name="Clavel T."/>
        </authorList>
    </citation>
    <scope>NUCLEOTIDE SEQUENCE [LARGE SCALE GENOMIC DNA]</scope>
    <source>
        <strain evidence="1 2">WCA-389-WT-5B</strain>
    </source>
</reference>
<dbReference type="SUPFAM" id="SSF143880">
    <property type="entry name" value="NE0471 N-terminal domain-like"/>
    <property type="match status" value="1"/>
</dbReference>
<name>A0A6N7VMV7_ACIFE</name>
<evidence type="ECO:0000313" key="1">
    <source>
        <dbReference type="EMBL" id="MSS83034.1"/>
    </source>
</evidence>
<dbReference type="Gene3D" id="3.30.2020.10">
    <property type="entry name" value="NE0471-like N-terminal domain"/>
    <property type="match status" value="1"/>
</dbReference>
<accession>A0A6N7VMV7</accession>
<protein>
    <submittedName>
        <fullName evidence="1">DUF2442 domain-containing protein</fullName>
    </submittedName>
</protein>
<dbReference type="Proteomes" id="UP000441455">
    <property type="component" value="Unassembled WGS sequence"/>
</dbReference>